<dbReference type="Pfam" id="PF01656">
    <property type="entry name" value="CbiA"/>
    <property type="match status" value="1"/>
</dbReference>
<dbReference type="Pfam" id="PF00037">
    <property type="entry name" value="Fer4"/>
    <property type="match status" value="1"/>
</dbReference>
<feature type="domain" description="4Fe-4S ferredoxin-type" evidence="1">
    <location>
        <begin position="58"/>
        <end position="87"/>
    </location>
</feature>
<organism evidence="2">
    <name type="scientific">uncultured Desulfovibrio sp</name>
    <dbReference type="NCBI Taxonomy" id="167968"/>
    <lineage>
        <taxon>Bacteria</taxon>
        <taxon>Pseudomonadati</taxon>
        <taxon>Thermodesulfobacteriota</taxon>
        <taxon>Desulfovibrionia</taxon>
        <taxon>Desulfovibrionales</taxon>
        <taxon>Desulfovibrionaceae</taxon>
        <taxon>Desulfovibrio</taxon>
        <taxon>environmental samples</taxon>
    </lineage>
</organism>
<dbReference type="PANTHER" id="PTHR43063">
    <property type="entry name" value="4FE-4S CLUSTER CONTAINING PARA FAMILY ATPASE PROTEIN"/>
    <property type="match status" value="1"/>
</dbReference>
<dbReference type="PROSITE" id="PS51379">
    <property type="entry name" value="4FE4S_FER_2"/>
    <property type="match status" value="2"/>
</dbReference>
<dbReference type="SUPFAM" id="SSF54862">
    <property type="entry name" value="4Fe-4S ferredoxins"/>
    <property type="match status" value="1"/>
</dbReference>
<feature type="domain" description="4Fe-4S ferredoxin-type" evidence="1">
    <location>
        <begin position="88"/>
        <end position="116"/>
    </location>
</feature>
<dbReference type="Gene3D" id="3.30.70.20">
    <property type="match status" value="1"/>
</dbReference>
<dbReference type="AlphaFoldDB" id="A0A212L2D2"/>
<dbReference type="SUPFAM" id="SSF52540">
    <property type="entry name" value="P-loop containing nucleoside triphosphate hydrolases"/>
    <property type="match status" value="1"/>
</dbReference>
<dbReference type="InterPro" id="IPR017896">
    <property type="entry name" value="4Fe4S_Fe-S-bd"/>
</dbReference>
<proteinExistence type="predicted"/>
<dbReference type="InterPro" id="IPR002586">
    <property type="entry name" value="CobQ/CobB/MinD/ParA_Nub-bd_dom"/>
</dbReference>
<dbReference type="PANTHER" id="PTHR43063:SF1">
    <property type="entry name" value="4FE-4S CLUSTER CONTAINING PARA FAMILY ATPASE PROTEIN"/>
    <property type="match status" value="1"/>
</dbReference>
<sequence>MRIAFASGKGGAGKTTVAASLAVVWPRPCLIVDADVEAPNLHLFLQPDLDAAQAVYLTVPELDAEKCTACGACADMCAYKAIAMLGGKPTIFADMCHGCGGCFEVCAPAALNRGQRELGSLQWGRWNLNPAREQVLLMGKSRVGEAMSPPLLRALERAFASTARKGAADGPDILIDSPPGVSCPAMTTARMADALVLVAESTPFGMYDFKLAHAAFKKLGLSLAVVMNRAGMPGNEAGDAALERYCAAEGLPLLARLPFDIQAAEGYARGNLPPAGTDANAQAWRGRFESLQQALCRWIGGQPWTDLADSARQPETAEQARAGRFCDGQGAAEARHA</sequence>
<evidence type="ECO:0000313" key="2">
    <source>
        <dbReference type="EMBL" id="SCM71688.1"/>
    </source>
</evidence>
<dbReference type="EMBL" id="FMJC01000002">
    <property type="protein sequence ID" value="SCM71688.1"/>
    <property type="molecule type" value="Genomic_DNA"/>
</dbReference>
<dbReference type="RefSeq" id="WP_179979861.1">
    <property type="nucleotide sequence ID" value="NZ_LT608333.1"/>
</dbReference>
<accession>A0A212L2D2</accession>
<dbReference type="Gene3D" id="3.40.50.300">
    <property type="entry name" value="P-loop containing nucleotide triphosphate hydrolases"/>
    <property type="match status" value="1"/>
</dbReference>
<dbReference type="InterPro" id="IPR027417">
    <property type="entry name" value="P-loop_NTPase"/>
</dbReference>
<evidence type="ECO:0000259" key="1">
    <source>
        <dbReference type="PROSITE" id="PS51379"/>
    </source>
</evidence>
<name>A0A212L2D2_9BACT</name>
<gene>
    <name evidence="2" type="ORF">KL86DES1_20133</name>
</gene>
<reference evidence="2" key="1">
    <citation type="submission" date="2016-08" db="EMBL/GenBank/DDBJ databases">
        <authorList>
            <person name="Seilhamer J.J."/>
        </authorList>
    </citation>
    <scope>NUCLEOTIDE SEQUENCE</scope>
    <source>
        <strain evidence="2">86-1</strain>
    </source>
</reference>
<protein>
    <submittedName>
        <fullName evidence="2">4Fe-4S ferredoxin iron-sulfur binding domain protein</fullName>
    </submittedName>
</protein>